<proteinExistence type="inferred from homology"/>
<dbReference type="EMBL" id="LAEV01000594">
    <property type="protein sequence ID" value="KKA30000.1"/>
    <property type="molecule type" value="Genomic_DNA"/>
</dbReference>
<evidence type="ECO:0000256" key="3">
    <source>
        <dbReference type="ARBA" id="ARBA00011738"/>
    </source>
</evidence>
<dbReference type="AlphaFoldDB" id="A0A0F4ZIG1"/>
<keyword evidence="6 11" id="KW-0862">Zinc</keyword>
<keyword evidence="8" id="KW-0560">Oxidoreductase</keyword>
<dbReference type="GO" id="GO:0008106">
    <property type="term" value="F:alcohol dehydrogenase (NADP+) activity"/>
    <property type="evidence" value="ECO:0007669"/>
    <property type="project" value="UniProtKB-EC"/>
</dbReference>
<organism evidence="13 14">
    <name type="scientific">Thielaviopsis punctulata</name>
    <dbReference type="NCBI Taxonomy" id="72032"/>
    <lineage>
        <taxon>Eukaryota</taxon>
        <taxon>Fungi</taxon>
        <taxon>Dikarya</taxon>
        <taxon>Ascomycota</taxon>
        <taxon>Pezizomycotina</taxon>
        <taxon>Sordariomycetes</taxon>
        <taxon>Hypocreomycetidae</taxon>
        <taxon>Microascales</taxon>
        <taxon>Ceratocystidaceae</taxon>
        <taxon>Thielaviopsis</taxon>
    </lineage>
</organism>
<accession>A0A0F4ZIG1</accession>
<keyword evidence="7" id="KW-0521">NADP</keyword>
<protein>
    <recommendedName>
        <fullName evidence="9">alcohol dehydrogenase (NADP(+))</fullName>
        <ecNumber evidence="9">1.1.1.2</ecNumber>
    </recommendedName>
</protein>
<evidence type="ECO:0000256" key="4">
    <source>
        <dbReference type="ARBA" id="ARBA00022553"/>
    </source>
</evidence>
<dbReference type="Pfam" id="PF00107">
    <property type="entry name" value="ADH_zinc_N"/>
    <property type="match status" value="1"/>
</dbReference>
<dbReference type="GO" id="GO:0008270">
    <property type="term" value="F:zinc ion binding"/>
    <property type="evidence" value="ECO:0007669"/>
    <property type="project" value="InterPro"/>
</dbReference>
<keyword evidence="5 11" id="KW-0479">Metal-binding</keyword>
<dbReference type="CDD" id="cd05283">
    <property type="entry name" value="CAD1"/>
    <property type="match status" value="1"/>
</dbReference>
<dbReference type="InterPro" id="IPR013154">
    <property type="entry name" value="ADH-like_N"/>
</dbReference>
<dbReference type="SUPFAM" id="SSF50129">
    <property type="entry name" value="GroES-like"/>
    <property type="match status" value="1"/>
</dbReference>
<evidence type="ECO:0000259" key="12">
    <source>
        <dbReference type="SMART" id="SM00829"/>
    </source>
</evidence>
<dbReference type="InterPro" id="IPR011032">
    <property type="entry name" value="GroES-like_sf"/>
</dbReference>
<comment type="subunit">
    <text evidence="3">Homodimer.</text>
</comment>
<dbReference type="InterPro" id="IPR013149">
    <property type="entry name" value="ADH-like_C"/>
</dbReference>
<dbReference type="SUPFAM" id="SSF51735">
    <property type="entry name" value="NAD(P)-binding Rossmann-fold domains"/>
    <property type="match status" value="1"/>
</dbReference>
<feature type="domain" description="Enoyl reductase (ER)" evidence="12">
    <location>
        <begin position="10"/>
        <end position="348"/>
    </location>
</feature>
<dbReference type="InterPro" id="IPR036291">
    <property type="entry name" value="NAD(P)-bd_dom_sf"/>
</dbReference>
<dbReference type="InterPro" id="IPR020843">
    <property type="entry name" value="ER"/>
</dbReference>
<comment type="caution">
    <text evidence="13">The sequence shown here is derived from an EMBL/GenBank/DDBJ whole genome shotgun (WGS) entry which is preliminary data.</text>
</comment>
<reference evidence="13 14" key="1">
    <citation type="submission" date="2015-03" db="EMBL/GenBank/DDBJ databases">
        <authorList>
            <person name="Radwan O."/>
            <person name="Al-Naeli F.A."/>
            <person name="Rendon G.A."/>
            <person name="Fields C."/>
        </authorList>
    </citation>
    <scope>NUCLEOTIDE SEQUENCE [LARGE SCALE GENOMIC DNA]</scope>
    <source>
        <strain evidence="13">CR-DP1</strain>
    </source>
</reference>
<dbReference type="Gene3D" id="3.90.180.10">
    <property type="entry name" value="Medium-chain alcohol dehydrogenases, catalytic domain"/>
    <property type="match status" value="1"/>
</dbReference>
<gene>
    <name evidence="13" type="ORF">TD95_003824</name>
</gene>
<evidence type="ECO:0000256" key="6">
    <source>
        <dbReference type="ARBA" id="ARBA00022833"/>
    </source>
</evidence>
<evidence type="ECO:0000256" key="8">
    <source>
        <dbReference type="ARBA" id="ARBA00023002"/>
    </source>
</evidence>
<evidence type="ECO:0000256" key="1">
    <source>
        <dbReference type="ARBA" id="ARBA00001947"/>
    </source>
</evidence>
<keyword evidence="14" id="KW-1185">Reference proteome</keyword>
<sequence length="357" mass="38678">MYPETFKGYAVLTKDKWETPAEYEFKPQPFGPRDIDIKIHACGVCGSDLHSATGGWGNSEFPLIPGHEIIGEAIRVGDQVKSVKVGDRVGVGAQVLSCMECDDCKNDNETYCAQWIDTYGARYQDGTLTQGGYASHIRAHEHFVFPIPATLDTATTAPFLCGGITVYSPLKRNAVGPGSKVGIIGIGGLGHFAVMLAAALGAEVWAISHTSAKRDDALALGATGFLATADKDWNKDHRRSFDFLLSTASAVDGFNIGDYLALLKTHCKFVSVGLPEQGWMIKPQDMNPNGCFIGSSHLGSRRETLEMLKLVEEKGLKAWVEEVQISPENIGAALVKLHNGKPRYRQTLVGFDKAFGN</sequence>
<dbReference type="GO" id="GO:0006066">
    <property type="term" value="P:alcohol metabolic process"/>
    <property type="evidence" value="ECO:0007669"/>
    <property type="project" value="UniProtKB-ARBA"/>
</dbReference>
<evidence type="ECO:0000256" key="11">
    <source>
        <dbReference type="RuleBase" id="RU361277"/>
    </source>
</evidence>
<comment type="similarity">
    <text evidence="2 11">Belongs to the zinc-containing alcohol dehydrogenase family.</text>
</comment>
<dbReference type="PANTHER" id="PTHR42683">
    <property type="entry name" value="ALDEHYDE REDUCTASE"/>
    <property type="match status" value="1"/>
</dbReference>
<dbReference type="OrthoDB" id="1879366at2759"/>
<evidence type="ECO:0000256" key="5">
    <source>
        <dbReference type="ARBA" id="ARBA00022723"/>
    </source>
</evidence>
<comment type="cofactor">
    <cofactor evidence="1 11">
        <name>Zn(2+)</name>
        <dbReference type="ChEBI" id="CHEBI:29105"/>
    </cofactor>
</comment>
<evidence type="ECO:0000313" key="13">
    <source>
        <dbReference type="EMBL" id="KKA30000.1"/>
    </source>
</evidence>
<dbReference type="PROSITE" id="PS00059">
    <property type="entry name" value="ADH_ZINC"/>
    <property type="match status" value="1"/>
</dbReference>
<dbReference type="Proteomes" id="UP000033483">
    <property type="component" value="Unassembled WGS sequence"/>
</dbReference>
<dbReference type="InterPro" id="IPR047109">
    <property type="entry name" value="CAD-like"/>
</dbReference>
<evidence type="ECO:0000313" key="14">
    <source>
        <dbReference type="Proteomes" id="UP000033483"/>
    </source>
</evidence>
<dbReference type="InterPro" id="IPR002328">
    <property type="entry name" value="ADH_Zn_CS"/>
</dbReference>
<comment type="catalytic activity">
    <reaction evidence="10">
        <text>a primary alcohol + NADP(+) = an aldehyde + NADPH + H(+)</text>
        <dbReference type="Rhea" id="RHEA:15937"/>
        <dbReference type="ChEBI" id="CHEBI:15378"/>
        <dbReference type="ChEBI" id="CHEBI:15734"/>
        <dbReference type="ChEBI" id="CHEBI:17478"/>
        <dbReference type="ChEBI" id="CHEBI:57783"/>
        <dbReference type="ChEBI" id="CHEBI:58349"/>
        <dbReference type="EC" id="1.1.1.2"/>
    </reaction>
    <physiologicalReaction direction="left-to-right" evidence="10">
        <dbReference type="Rhea" id="RHEA:15938"/>
    </physiologicalReaction>
    <physiologicalReaction direction="right-to-left" evidence="10">
        <dbReference type="Rhea" id="RHEA:15939"/>
    </physiologicalReaction>
</comment>
<dbReference type="EC" id="1.1.1.2" evidence="9"/>
<dbReference type="FunFam" id="3.40.50.720:FF:000158">
    <property type="entry name" value="Zinc-binding alcohol dehydrogenase"/>
    <property type="match status" value="1"/>
</dbReference>
<dbReference type="Pfam" id="PF08240">
    <property type="entry name" value="ADH_N"/>
    <property type="match status" value="1"/>
</dbReference>
<dbReference type="SMART" id="SM00829">
    <property type="entry name" value="PKS_ER"/>
    <property type="match status" value="1"/>
</dbReference>
<evidence type="ECO:0000256" key="10">
    <source>
        <dbReference type="ARBA" id="ARBA00050997"/>
    </source>
</evidence>
<dbReference type="Gene3D" id="3.40.50.720">
    <property type="entry name" value="NAD(P)-binding Rossmann-like Domain"/>
    <property type="match status" value="1"/>
</dbReference>
<keyword evidence="4" id="KW-0597">Phosphoprotein</keyword>
<evidence type="ECO:0000256" key="7">
    <source>
        <dbReference type="ARBA" id="ARBA00022857"/>
    </source>
</evidence>
<evidence type="ECO:0000256" key="2">
    <source>
        <dbReference type="ARBA" id="ARBA00008072"/>
    </source>
</evidence>
<evidence type="ECO:0000256" key="9">
    <source>
        <dbReference type="ARBA" id="ARBA00024074"/>
    </source>
</evidence>
<name>A0A0F4ZIG1_9PEZI</name>